<dbReference type="Proteomes" id="UP000243528">
    <property type="component" value="Unassembled WGS sequence"/>
</dbReference>
<feature type="domain" description="HTH tetR-type" evidence="5">
    <location>
        <begin position="5"/>
        <end position="65"/>
    </location>
</feature>
<evidence type="ECO:0000256" key="4">
    <source>
        <dbReference type="PROSITE-ProRule" id="PRU00335"/>
    </source>
</evidence>
<accession>A0A2P8E749</accession>
<organism evidence="6 7">
    <name type="scientific">Haloactinopolyspora alba</name>
    <dbReference type="NCBI Taxonomy" id="648780"/>
    <lineage>
        <taxon>Bacteria</taxon>
        <taxon>Bacillati</taxon>
        <taxon>Actinomycetota</taxon>
        <taxon>Actinomycetes</taxon>
        <taxon>Jiangellales</taxon>
        <taxon>Jiangellaceae</taxon>
        <taxon>Haloactinopolyspora</taxon>
    </lineage>
</organism>
<proteinExistence type="predicted"/>
<comment type="caution">
    <text evidence="6">The sequence shown here is derived from an EMBL/GenBank/DDBJ whole genome shotgun (WGS) entry which is preliminary data.</text>
</comment>
<dbReference type="InterPro" id="IPR036271">
    <property type="entry name" value="Tet_transcr_reg_TetR-rel_C_sf"/>
</dbReference>
<keyword evidence="7" id="KW-1185">Reference proteome</keyword>
<dbReference type="SUPFAM" id="SSF46689">
    <property type="entry name" value="Homeodomain-like"/>
    <property type="match status" value="1"/>
</dbReference>
<reference evidence="6 7" key="1">
    <citation type="submission" date="2018-03" db="EMBL/GenBank/DDBJ databases">
        <title>Genomic Encyclopedia of Archaeal and Bacterial Type Strains, Phase II (KMG-II): from individual species to whole genera.</title>
        <authorList>
            <person name="Goeker M."/>
        </authorList>
    </citation>
    <scope>NUCLEOTIDE SEQUENCE [LARGE SCALE GENOMIC DNA]</scope>
    <source>
        <strain evidence="6 7">DSM 45211</strain>
    </source>
</reference>
<keyword evidence="1" id="KW-0805">Transcription regulation</keyword>
<dbReference type="OrthoDB" id="71867at2"/>
<sequence length="187" mass="19309">MPRAGLSTAAVVDAAVAVIDDAGPGGLTLAAVAAHTGVAAPSLYKHVTGLGELRTLVGARVIEEVTDRLSAAVLGRSRDDAVTALMHAYRGYVVAHPGRYAAIPPDPLRDPALADAGSKLLDVFLAVMHGYGLRDAPAVHAVRNLRSVVHGFTAIETSGGFGLAESLDDTYAQLIEMVLAGLPRSPR</sequence>
<dbReference type="PROSITE" id="PS50977">
    <property type="entry name" value="HTH_TETR_2"/>
    <property type="match status" value="1"/>
</dbReference>
<dbReference type="RefSeq" id="WP_106536513.1">
    <property type="nucleotide sequence ID" value="NZ_ML142899.1"/>
</dbReference>
<feature type="DNA-binding region" description="H-T-H motif" evidence="4">
    <location>
        <begin position="28"/>
        <end position="47"/>
    </location>
</feature>
<dbReference type="EMBL" id="PYGE01000004">
    <property type="protein sequence ID" value="PSL05257.1"/>
    <property type="molecule type" value="Genomic_DNA"/>
</dbReference>
<evidence type="ECO:0000313" key="7">
    <source>
        <dbReference type="Proteomes" id="UP000243528"/>
    </source>
</evidence>
<dbReference type="Pfam" id="PF13305">
    <property type="entry name" value="TetR_C_33"/>
    <property type="match status" value="1"/>
</dbReference>
<dbReference type="AlphaFoldDB" id="A0A2P8E749"/>
<evidence type="ECO:0000259" key="5">
    <source>
        <dbReference type="PROSITE" id="PS50977"/>
    </source>
</evidence>
<keyword evidence="2 4" id="KW-0238">DNA-binding</keyword>
<evidence type="ECO:0000256" key="3">
    <source>
        <dbReference type="ARBA" id="ARBA00023163"/>
    </source>
</evidence>
<dbReference type="Gene3D" id="1.10.10.60">
    <property type="entry name" value="Homeodomain-like"/>
    <property type="match status" value="1"/>
</dbReference>
<dbReference type="Pfam" id="PF00440">
    <property type="entry name" value="TetR_N"/>
    <property type="match status" value="1"/>
</dbReference>
<dbReference type="InterPro" id="IPR025996">
    <property type="entry name" value="MT1864/Rv1816-like_C"/>
</dbReference>
<dbReference type="InterPro" id="IPR001647">
    <property type="entry name" value="HTH_TetR"/>
</dbReference>
<dbReference type="SUPFAM" id="SSF48498">
    <property type="entry name" value="Tetracyclin repressor-like, C-terminal domain"/>
    <property type="match status" value="1"/>
</dbReference>
<evidence type="ECO:0000256" key="1">
    <source>
        <dbReference type="ARBA" id="ARBA00023015"/>
    </source>
</evidence>
<dbReference type="Gene3D" id="1.10.357.10">
    <property type="entry name" value="Tetracycline Repressor, domain 2"/>
    <property type="match status" value="1"/>
</dbReference>
<evidence type="ECO:0000256" key="2">
    <source>
        <dbReference type="ARBA" id="ARBA00023125"/>
    </source>
</evidence>
<dbReference type="InterPro" id="IPR009057">
    <property type="entry name" value="Homeodomain-like_sf"/>
</dbReference>
<evidence type="ECO:0000313" key="6">
    <source>
        <dbReference type="EMBL" id="PSL05257.1"/>
    </source>
</evidence>
<protein>
    <submittedName>
        <fullName evidence="6">TetR family transcriptional regulator</fullName>
    </submittedName>
</protein>
<name>A0A2P8E749_9ACTN</name>
<keyword evidence="3" id="KW-0804">Transcription</keyword>
<dbReference type="GO" id="GO:0003677">
    <property type="term" value="F:DNA binding"/>
    <property type="evidence" value="ECO:0007669"/>
    <property type="project" value="UniProtKB-UniRule"/>
</dbReference>
<gene>
    <name evidence="6" type="ORF">CLV30_104123</name>
</gene>